<organism evidence="1 2">
    <name type="scientific">Calorimonas adulescens</name>
    <dbReference type="NCBI Taxonomy" id="2606906"/>
    <lineage>
        <taxon>Bacteria</taxon>
        <taxon>Bacillati</taxon>
        <taxon>Bacillota</taxon>
        <taxon>Clostridia</taxon>
        <taxon>Thermoanaerobacterales</taxon>
        <taxon>Thermoanaerobacteraceae</taxon>
        <taxon>Calorimonas</taxon>
    </lineage>
</organism>
<reference evidence="1 2" key="1">
    <citation type="submission" date="2019-08" db="EMBL/GenBank/DDBJ databases">
        <title>Calorimonas adulescens gen. nov., sp. nov., an anaerobic thermophilic bacterium from Sakhalin hot spring.</title>
        <authorList>
            <person name="Khomyakova M.A."/>
            <person name="Merkel A.Y."/>
            <person name="Novikov A."/>
            <person name="Bonch-Osmolovskaya E.A."/>
            <person name="Slobodkin A.I."/>
        </authorList>
    </citation>
    <scope>NUCLEOTIDE SEQUENCE [LARGE SCALE GENOMIC DNA]</scope>
    <source>
        <strain evidence="1 2">A05MB</strain>
    </source>
</reference>
<dbReference type="AlphaFoldDB" id="A0A5D8QDV9"/>
<dbReference type="RefSeq" id="WP_149544439.1">
    <property type="nucleotide sequence ID" value="NZ_VTPS01000003.1"/>
</dbReference>
<evidence type="ECO:0000313" key="1">
    <source>
        <dbReference type="EMBL" id="TZE82880.1"/>
    </source>
</evidence>
<dbReference type="InterPro" id="IPR012674">
    <property type="entry name" value="Calycin"/>
</dbReference>
<gene>
    <name evidence="1" type="ORF">FWJ32_02695</name>
</gene>
<protein>
    <submittedName>
        <fullName evidence="1">DUF1934 domain-containing protein</fullName>
    </submittedName>
</protein>
<dbReference type="Proteomes" id="UP000322976">
    <property type="component" value="Unassembled WGS sequence"/>
</dbReference>
<dbReference type="Gene3D" id="2.40.128.20">
    <property type="match status" value="1"/>
</dbReference>
<proteinExistence type="predicted"/>
<accession>A0A5D8QDV9</accession>
<dbReference type="SUPFAM" id="SSF50814">
    <property type="entry name" value="Lipocalins"/>
    <property type="match status" value="1"/>
</dbReference>
<evidence type="ECO:0000313" key="2">
    <source>
        <dbReference type="Proteomes" id="UP000322976"/>
    </source>
</evidence>
<dbReference type="EMBL" id="VTPS01000003">
    <property type="protein sequence ID" value="TZE82880.1"/>
    <property type="molecule type" value="Genomic_DNA"/>
</dbReference>
<dbReference type="Pfam" id="PF09148">
    <property type="entry name" value="DUF1934"/>
    <property type="match status" value="1"/>
</dbReference>
<comment type="caution">
    <text evidence="1">The sequence shown here is derived from an EMBL/GenBank/DDBJ whole genome shotgun (WGS) entry which is preliminary data.</text>
</comment>
<keyword evidence="2" id="KW-1185">Reference proteome</keyword>
<name>A0A5D8QDV9_9THEO</name>
<dbReference type="InterPro" id="IPR015231">
    <property type="entry name" value="DUF1934"/>
</dbReference>
<sequence length="134" mass="15249">MAKAWVRAKGTQISPHGEESIELTTEAELYKNRGNYYIVYRSSPDTITTLKIERDRVVVYNSGRHNSKLVFEKDKKNVSPYVTSDGIFDLGVIGKKMHIDIGSTGGEVNLKYHLELNNRYVSTNELKLTVREVN</sequence>